<proteinExistence type="inferred from homology"/>
<organism evidence="3 4">
    <name type="scientific">Sphingomonas colocasiae</name>
    <dbReference type="NCBI Taxonomy" id="1848973"/>
    <lineage>
        <taxon>Bacteria</taxon>
        <taxon>Pseudomonadati</taxon>
        <taxon>Pseudomonadota</taxon>
        <taxon>Alphaproteobacteria</taxon>
        <taxon>Sphingomonadales</taxon>
        <taxon>Sphingomonadaceae</taxon>
        <taxon>Sphingomonas</taxon>
    </lineage>
</organism>
<accession>A0ABS7PU75</accession>
<dbReference type="Gene3D" id="3.90.226.10">
    <property type="entry name" value="2-enoyl-CoA Hydratase, Chain A, domain 1"/>
    <property type="match status" value="1"/>
</dbReference>
<gene>
    <name evidence="3" type="ORF">K7G82_14665</name>
</gene>
<comment type="caution">
    <text evidence="3">The sequence shown here is derived from an EMBL/GenBank/DDBJ whole genome shotgun (WGS) entry which is preliminary data.</text>
</comment>
<dbReference type="RefSeq" id="WP_222990644.1">
    <property type="nucleotide sequence ID" value="NZ_JAINVV010000006.1"/>
</dbReference>
<sequence>MTYRNITLAHDGRTARVTLARPDKLNPLDWSTVKELKAAVAEIEAASGVDFVILTGEGRSFSAGGDLDGYIRLYADPPAFQAFLDDFYDMLTGIEKARAIWIAAVNGVCVAGGIELLLACDMAIAAESAKIGDGHLNFGQLPGAGGSQRLPRAIGLLRAKHLMLTGELLDARTSEAWGLVTRVVPDAALLDAAAEWVAGMAGKSAVGLAGAKRLANMTLDTPYEEGLREEIAFVHRYATTEPDATEGLIAFKEKRAPRFGTPRKD</sequence>
<evidence type="ECO:0000313" key="3">
    <source>
        <dbReference type="EMBL" id="MBY8823544.1"/>
    </source>
</evidence>
<dbReference type="InterPro" id="IPR001753">
    <property type="entry name" value="Enoyl-CoA_hydra/iso"/>
</dbReference>
<dbReference type="Pfam" id="PF00378">
    <property type="entry name" value="ECH_1"/>
    <property type="match status" value="1"/>
</dbReference>
<dbReference type="Proteomes" id="UP000706039">
    <property type="component" value="Unassembled WGS sequence"/>
</dbReference>
<keyword evidence="4" id="KW-1185">Reference proteome</keyword>
<dbReference type="PANTHER" id="PTHR11941:SF54">
    <property type="entry name" value="ENOYL-COA HYDRATASE, MITOCHONDRIAL"/>
    <property type="match status" value="1"/>
</dbReference>
<dbReference type="PROSITE" id="PS00166">
    <property type="entry name" value="ENOYL_COA_HYDRATASE"/>
    <property type="match status" value="1"/>
</dbReference>
<name>A0ABS7PU75_9SPHN</name>
<dbReference type="InterPro" id="IPR029045">
    <property type="entry name" value="ClpP/crotonase-like_dom_sf"/>
</dbReference>
<reference evidence="3 4" key="1">
    <citation type="submission" date="2021-08" db="EMBL/GenBank/DDBJ databases">
        <authorList>
            <person name="Tuo L."/>
        </authorList>
    </citation>
    <scope>NUCLEOTIDE SEQUENCE [LARGE SCALE GENOMIC DNA]</scope>
    <source>
        <strain evidence="3 4">JCM 31229</strain>
    </source>
</reference>
<dbReference type="PANTHER" id="PTHR11941">
    <property type="entry name" value="ENOYL-COA HYDRATASE-RELATED"/>
    <property type="match status" value="1"/>
</dbReference>
<dbReference type="CDD" id="cd06558">
    <property type="entry name" value="crotonase-like"/>
    <property type="match status" value="1"/>
</dbReference>
<comment type="similarity">
    <text evidence="1 2">Belongs to the enoyl-CoA hydratase/isomerase family.</text>
</comment>
<evidence type="ECO:0000256" key="1">
    <source>
        <dbReference type="ARBA" id="ARBA00005254"/>
    </source>
</evidence>
<dbReference type="SUPFAM" id="SSF52096">
    <property type="entry name" value="ClpP/crotonase"/>
    <property type="match status" value="1"/>
</dbReference>
<dbReference type="InterPro" id="IPR018376">
    <property type="entry name" value="Enoyl-CoA_hyd/isom_CS"/>
</dbReference>
<evidence type="ECO:0000256" key="2">
    <source>
        <dbReference type="RuleBase" id="RU003707"/>
    </source>
</evidence>
<protein>
    <submittedName>
        <fullName evidence="3">Enoyl-CoA hydratase/isomerase family protein</fullName>
    </submittedName>
</protein>
<evidence type="ECO:0000313" key="4">
    <source>
        <dbReference type="Proteomes" id="UP000706039"/>
    </source>
</evidence>
<dbReference type="EMBL" id="JAINVV010000006">
    <property type="protein sequence ID" value="MBY8823544.1"/>
    <property type="molecule type" value="Genomic_DNA"/>
</dbReference>